<accession>A0A9X0QYW5</accession>
<dbReference type="CDD" id="cd03257">
    <property type="entry name" value="ABC_NikE_OppD_transporters"/>
    <property type="match status" value="1"/>
</dbReference>
<proteinExistence type="inferred from homology"/>
<dbReference type="PANTHER" id="PTHR43297:SF2">
    <property type="entry name" value="DIPEPTIDE TRANSPORT ATP-BINDING PROTEIN DPPD"/>
    <property type="match status" value="1"/>
</dbReference>
<name>A0A9X0QYW5_9PROT</name>
<dbReference type="Pfam" id="PF00005">
    <property type="entry name" value="ABC_tran"/>
    <property type="match status" value="1"/>
</dbReference>
<evidence type="ECO:0000256" key="7">
    <source>
        <dbReference type="ARBA" id="ARBA00023136"/>
    </source>
</evidence>
<dbReference type="GO" id="GO:0005524">
    <property type="term" value="F:ATP binding"/>
    <property type="evidence" value="ECO:0007669"/>
    <property type="project" value="UniProtKB-KW"/>
</dbReference>
<evidence type="ECO:0000256" key="6">
    <source>
        <dbReference type="ARBA" id="ARBA00022840"/>
    </source>
</evidence>
<keyword evidence="4" id="KW-1003">Cell membrane</keyword>
<dbReference type="PROSITE" id="PS50893">
    <property type="entry name" value="ABC_TRANSPORTER_2"/>
    <property type="match status" value="1"/>
</dbReference>
<evidence type="ECO:0000259" key="8">
    <source>
        <dbReference type="PROSITE" id="PS50893"/>
    </source>
</evidence>
<evidence type="ECO:0000256" key="5">
    <source>
        <dbReference type="ARBA" id="ARBA00022741"/>
    </source>
</evidence>
<gene>
    <name evidence="9" type="ORF">H7965_12730</name>
</gene>
<evidence type="ECO:0000256" key="1">
    <source>
        <dbReference type="ARBA" id="ARBA00004417"/>
    </source>
</evidence>
<feature type="domain" description="ABC transporter" evidence="8">
    <location>
        <begin position="46"/>
        <end position="297"/>
    </location>
</feature>
<dbReference type="SMART" id="SM00382">
    <property type="entry name" value="AAA"/>
    <property type="match status" value="1"/>
</dbReference>
<dbReference type="Pfam" id="PF08352">
    <property type="entry name" value="oligo_HPY"/>
    <property type="match status" value="1"/>
</dbReference>
<dbReference type="EMBL" id="JACOMF010000013">
    <property type="protein sequence ID" value="MBC4016185.1"/>
    <property type="molecule type" value="Genomic_DNA"/>
</dbReference>
<dbReference type="GO" id="GO:0005886">
    <property type="term" value="C:plasma membrane"/>
    <property type="evidence" value="ECO:0007669"/>
    <property type="project" value="UniProtKB-SubCell"/>
</dbReference>
<comment type="caution">
    <text evidence="9">The sequence shown here is derived from an EMBL/GenBank/DDBJ whole genome shotgun (WGS) entry which is preliminary data.</text>
</comment>
<evidence type="ECO:0000313" key="9">
    <source>
        <dbReference type="EMBL" id="MBC4016185.1"/>
    </source>
</evidence>
<dbReference type="InterPro" id="IPR050388">
    <property type="entry name" value="ABC_Ni/Peptide_Import"/>
</dbReference>
<keyword evidence="3" id="KW-0813">Transport</keyword>
<keyword evidence="6 9" id="KW-0067">ATP-binding</keyword>
<dbReference type="Proteomes" id="UP000600101">
    <property type="component" value="Unassembled WGS sequence"/>
</dbReference>
<keyword evidence="10" id="KW-1185">Reference proteome</keyword>
<evidence type="ECO:0000256" key="3">
    <source>
        <dbReference type="ARBA" id="ARBA00022448"/>
    </source>
</evidence>
<dbReference type="GO" id="GO:0015833">
    <property type="term" value="P:peptide transport"/>
    <property type="evidence" value="ECO:0007669"/>
    <property type="project" value="InterPro"/>
</dbReference>
<dbReference type="PANTHER" id="PTHR43297">
    <property type="entry name" value="OLIGOPEPTIDE TRANSPORT ATP-BINDING PROTEIN APPD"/>
    <property type="match status" value="1"/>
</dbReference>
<dbReference type="NCBIfam" id="TIGR01727">
    <property type="entry name" value="oligo_HPY"/>
    <property type="match status" value="1"/>
</dbReference>
<evidence type="ECO:0000256" key="4">
    <source>
        <dbReference type="ARBA" id="ARBA00022475"/>
    </source>
</evidence>
<evidence type="ECO:0000313" key="10">
    <source>
        <dbReference type="Proteomes" id="UP000600101"/>
    </source>
</evidence>
<evidence type="ECO:0000256" key="2">
    <source>
        <dbReference type="ARBA" id="ARBA00005417"/>
    </source>
</evidence>
<dbReference type="AlphaFoldDB" id="A0A9X0QYW5"/>
<reference evidence="9" key="1">
    <citation type="submission" date="2020-08" db="EMBL/GenBank/DDBJ databases">
        <authorList>
            <person name="Hu Y."/>
            <person name="Nguyen S.V."/>
            <person name="Li F."/>
            <person name="Fanning S."/>
        </authorList>
    </citation>
    <scope>NUCLEOTIDE SEQUENCE</scope>
    <source>
        <strain evidence="9">SYSU D8009</strain>
    </source>
</reference>
<keyword evidence="7" id="KW-0472">Membrane</keyword>
<dbReference type="InterPro" id="IPR003593">
    <property type="entry name" value="AAA+_ATPase"/>
</dbReference>
<dbReference type="InterPro" id="IPR013563">
    <property type="entry name" value="Oligopep_ABC_C"/>
</dbReference>
<dbReference type="GO" id="GO:0016887">
    <property type="term" value="F:ATP hydrolysis activity"/>
    <property type="evidence" value="ECO:0007669"/>
    <property type="project" value="InterPro"/>
</dbReference>
<dbReference type="GO" id="GO:0055085">
    <property type="term" value="P:transmembrane transport"/>
    <property type="evidence" value="ECO:0007669"/>
    <property type="project" value="UniProtKB-ARBA"/>
</dbReference>
<keyword evidence="5" id="KW-0547">Nucleotide-binding</keyword>
<dbReference type="FunFam" id="3.40.50.300:FF:000016">
    <property type="entry name" value="Oligopeptide ABC transporter ATP-binding component"/>
    <property type="match status" value="1"/>
</dbReference>
<comment type="similarity">
    <text evidence="2">Belongs to the ABC transporter superfamily.</text>
</comment>
<sequence length="377" mass="40347">MTDCRWYRPGNRLHAGVGRSHVVNQTVLRDLAGAAGPAPAPADAVLEIEDLRTEFRTAAGTIRAVDGVSYTVRRGETLCVVGESGCGKSVTALSVLRLITSPPGRIAGGRICFEGRDLLALSEPEMERIRGNEISMIFQEPMTSLNPLYTIGRQVSEAIALHQGLSRRDAMAKAVAMLRRVSIPDAESRAASYPHQLSGGMRQRVMIAMALSCNPKVLIADEPTTALDVTIQAQILALIREQQKTLGTAVVLITHDMGVVAETADRVVVMYAGRKVEEANVADLFEHPAHPYTRGLLGSIPDIEGAARGGARRPRLTEIKGMVPSLTRLPPGCSFAPRCGFATTACHAAPPPLAEHRPGHWAACWHAERVLAGAVAA</sequence>
<comment type="subcellular location">
    <subcellularLocation>
        <location evidence="1">Cell inner membrane</location>
        <topology evidence="1">Peripheral membrane protein</topology>
    </subcellularLocation>
</comment>
<dbReference type="InterPro" id="IPR003439">
    <property type="entry name" value="ABC_transporter-like_ATP-bd"/>
</dbReference>
<dbReference type="InterPro" id="IPR027417">
    <property type="entry name" value="P-loop_NTPase"/>
</dbReference>
<dbReference type="PROSITE" id="PS00211">
    <property type="entry name" value="ABC_TRANSPORTER_1"/>
    <property type="match status" value="1"/>
</dbReference>
<dbReference type="Gene3D" id="3.40.50.300">
    <property type="entry name" value="P-loop containing nucleotide triphosphate hydrolases"/>
    <property type="match status" value="1"/>
</dbReference>
<dbReference type="SUPFAM" id="SSF52540">
    <property type="entry name" value="P-loop containing nucleoside triphosphate hydrolases"/>
    <property type="match status" value="1"/>
</dbReference>
<protein>
    <submittedName>
        <fullName evidence="9">ABC transporter ATP-binding protein</fullName>
    </submittedName>
</protein>
<dbReference type="InterPro" id="IPR017871">
    <property type="entry name" value="ABC_transporter-like_CS"/>
</dbReference>
<organism evidence="9 10">
    <name type="scientific">Siccirubricoccus deserti</name>
    <dbReference type="NCBI Taxonomy" id="2013562"/>
    <lineage>
        <taxon>Bacteria</taxon>
        <taxon>Pseudomonadati</taxon>
        <taxon>Pseudomonadota</taxon>
        <taxon>Alphaproteobacteria</taxon>
        <taxon>Acetobacterales</taxon>
        <taxon>Roseomonadaceae</taxon>
        <taxon>Siccirubricoccus</taxon>
    </lineage>
</organism>